<dbReference type="Proteomes" id="UP001165064">
    <property type="component" value="Unassembled WGS sequence"/>
</dbReference>
<proteinExistence type="predicted"/>
<evidence type="ECO:0000313" key="1">
    <source>
        <dbReference type="EMBL" id="GME98091.1"/>
    </source>
</evidence>
<sequence length="130" mass="15448">MESDPNMSNNCKEYKQLPEDSQFIEKHYDELILYKKLMLDSITTNEHEKDKEQIDKEHGYIIFESASNLFFHLSKLKPDKLGEELLKYDKFVRDLTITLKLNGGHLFILDLLIQNKQMFDDFEKNKVKTS</sequence>
<evidence type="ECO:0000313" key="2">
    <source>
        <dbReference type="Proteomes" id="UP001165064"/>
    </source>
</evidence>
<reference evidence="1" key="1">
    <citation type="submission" date="2023-04" db="EMBL/GenBank/DDBJ databases">
        <title>Ambrosiozyma monospora NBRC 10751.</title>
        <authorList>
            <person name="Ichikawa N."/>
            <person name="Sato H."/>
            <person name="Tonouchi N."/>
        </authorList>
    </citation>
    <scope>NUCLEOTIDE SEQUENCE</scope>
    <source>
        <strain evidence="1">NBRC 10751</strain>
    </source>
</reference>
<gene>
    <name evidence="1" type="ORF">Amon02_001040200</name>
</gene>
<protein>
    <submittedName>
        <fullName evidence="1">Unnamed protein product</fullName>
    </submittedName>
</protein>
<organism evidence="1 2">
    <name type="scientific">Ambrosiozyma monospora</name>
    <name type="common">Yeast</name>
    <name type="synonym">Endomycopsis monosporus</name>
    <dbReference type="NCBI Taxonomy" id="43982"/>
    <lineage>
        <taxon>Eukaryota</taxon>
        <taxon>Fungi</taxon>
        <taxon>Dikarya</taxon>
        <taxon>Ascomycota</taxon>
        <taxon>Saccharomycotina</taxon>
        <taxon>Pichiomycetes</taxon>
        <taxon>Pichiales</taxon>
        <taxon>Pichiaceae</taxon>
        <taxon>Ambrosiozyma</taxon>
    </lineage>
</organism>
<dbReference type="EMBL" id="BSXS01010374">
    <property type="protein sequence ID" value="GME98091.1"/>
    <property type="molecule type" value="Genomic_DNA"/>
</dbReference>
<name>A0ACB5TZR9_AMBMO</name>
<accession>A0ACB5TZR9</accession>
<keyword evidence="2" id="KW-1185">Reference proteome</keyword>
<comment type="caution">
    <text evidence="1">The sequence shown here is derived from an EMBL/GenBank/DDBJ whole genome shotgun (WGS) entry which is preliminary data.</text>
</comment>